<organism evidence="1 2">
    <name type="scientific">Gordonia phage ObLaDi</name>
    <dbReference type="NCBI Taxonomy" id="2978487"/>
    <lineage>
        <taxon>Viruses</taxon>
        <taxon>Duplodnaviria</taxon>
        <taxon>Heunggongvirae</taxon>
        <taxon>Uroviricota</taxon>
        <taxon>Caudoviricetes</taxon>
        <taxon>Kruegerviridae</taxon>
        <taxon>Cafassovirus</taxon>
        <taxon>Cafassovirus obladi</taxon>
    </lineage>
</organism>
<proteinExistence type="predicted"/>
<dbReference type="Proteomes" id="UP001064297">
    <property type="component" value="Segment"/>
</dbReference>
<dbReference type="EMBL" id="OP297535">
    <property type="protein sequence ID" value="UXE03860.1"/>
    <property type="molecule type" value="Genomic_DNA"/>
</dbReference>
<evidence type="ECO:0000313" key="2">
    <source>
        <dbReference type="Proteomes" id="UP001064297"/>
    </source>
</evidence>
<protein>
    <submittedName>
        <fullName evidence="1">Uncharacterized protein</fullName>
    </submittedName>
</protein>
<accession>A0A977KLT9</accession>
<name>A0A977KLT9_9CAUD</name>
<keyword evidence="2" id="KW-1185">Reference proteome</keyword>
<evidence type="ECO:0000313" key="1">
    <source>
        <dbReference type="EMBL" id="UXE03860.1"/>
    </source>
</evidence>
<sequence>MVEDLEDIDLTDRDMIDAQVAEREAVIDRLHGEIQKLETARLSL</sequence>
<reference evidence="1" key="1">
    <citation type="submission" date="2022-08" db="EMBL/GenBank/DDBJ databases">
        <authorList>
            <person name="Abuwarda M.A."/>
            <person name="Alvarez A."/>
            <person name="Batteikh M."/>
            <person name="Baughman A.P."/>
            <person name="Chavez V."/>
            <person name="Cheng C."/>
            <person name="Cosentino E.J."/>
            <person name="Di Blasi D.L."/>
            <person name="Dooley N.L."/>
            <person name="Empson B.M."/>
            <person name="Erfanian K."/>
            <person name="Esparza P.D."/>
            <person name="Fleming H.S."/>
            <person name="Ghannam M.S."/>
            <person name="Gibbons A.C."/>
            <person name="Gonzalez C."/>
            <person name="Huq N.E."/>
            <person name="Jin K."/>
            <person name="Kamarzar M."/>
            <person name="Khaine A."/>
            <person name="Krug K.R."/>
            <person name="Lee A."/>
            <person name="Liao S."/>
            <person name="Light I."/>
            <person name="Ma Y."/>
            <person name="Magaling J.M."/>
            <person name="McLinden K.C."/>
            <person name="Melkote A."/>
            <person name="Montoya Serpas C.A."/>
            <person name="Niazmandi K."/>
            <person name="Ostroske E.C."/>
            <person name="Paek B.H."/>
            <person name="Rajiv S."/>
            <person name="Santos C.E."/>
            <person name="Semaan S.A."/>
            <person name="Senthilvelan J."/>
            <person name="Sheppy T.E."/>
            <person name="Stephenson J.C."/>
            <person name="Tenney M.E."/>
            <person name="Teoh N."/>
            <person name="Thorp J.P."/>
            <person name="Turon Font G."/>
            <person name="Uvarov E.V."/>
            <person name="Verpukhovskiy P."/>
            <person name="Wang J."/>
            <person name="Whang A.Y."/>
            <person name="Wright N.E."/>
            <person name="Wu M."/>
            <person name="Zhuang C."/>
            <person name="Bruns J.A."/>
            <person name="Chai A.E."/>
            <person name="Parikh H."/>
            <person name="Zorawik M."/>
            <person name="Garza D.R."/>
            <person name="Ngo R.T."/>
            <person name="Reddi K."/>
            <person name="Garcia-Vedrenne A.E."/>
            <person name="Freise A.C."/>
            <person name="Balish M.F."/>
            <person name="Garlena R.A."/>
            <person name="Russell D.A."/>
            <person name="Jacobs-Sera D."/>
            <person name="Hatfull G.F."/>
        </authorList>
    </citation>
    <scope>NUCLEOTIDE SEQUENCE</scope>
</reference>
<gene>
    <name evidence="1" type="primary">137</name>
    <name evidence="1" type="ORF">SEA_OBLADI_137</name>
</gene>